<keyword evidence="2" id="KW-1185">Reference proteome</keyword>
<comment type="caution">
    <text evidence="1">The sequence shown here is derived from an EMBL/GenBank/DDBJ whole genome shotgun (WGS) entry which is preliminary data.</text>
</comment>
<accession>A0AAD6CND1</accession>
<organism evidence="1 2">
    <name type="scientific">Penicillium frequentans</name>
    <dbReference type="NCBI Taxonomy" id="3151616"/>
    <lineage>
        <taxon>Eukaryota</taxon>
        <taxon>Fungi</taxon>
        <taxon>Dikarya</taxon>
        <taxon>Ascomycota</taxon>
        <taxon>Pezizomycotina</taxon>
        <taxon>Eurotiomycetes</taxon>
        <taxon>Eurotiomycetidae</taxon>
        <taxon>Eurotiales</taxon>
        <taxon>Aspergillaceae</taxon>
        <taxon>Penicillium</taxon>
    </lineage>
</organism>
<reference evidence="1 2" key="1">
    <citation type="journal article" date="2023" name="IMA Fungus">
        <title>Comparative genomic study of the Penicillium genus elucidates a diverse pangenome and 15 lateral gene transfer events.</title>
        <authorList>
            <person name="Petersen C."/>
            <person name="Sorensen T."/>
            <person name="Nielsen M.R."/>
            <person name="Sondergaard T.E."/>
            <person name="Sorensen J.L."/>
            <person name="Fitzpatrick D.A."/>
            <person name="Frisvad J.C."/>
            <person name="Nielsen K.L."/>
        </authorList>
    </citation>
    <scope>NUCLEOTIDE SEQUENCE [LARGE SCALE GENOMIC DNA]</scope>
    <source>
        <strain evidence="1 2">IBT 35679</strain>
    </source>
</reference>
<dbReference type="AlphaFoldDB" id="A0AAD6CND1"/>
<dbReference type="EMBL" id="JAQIZZ010000007">
    <property type="protein sequence ID" value="KAJ5532088.1"/>
    <property type="molecule type" value="Genomic_DNA"/>
</dbReference>
<protein>
    <submittedName>
        <fullName evidence="1">Uncharacterized protein</fullName>
    </submittedName>
</protein>
<proteinExistence type="predicted"/>
<dbReference type="Proteomes" id="UP001220324">
    <property type="component" value="Unassembled WGS sequence"/>
</dbReference>
<sequence>MPWTSRAVSVDMGLNPALHPGQWYPMPFEPITPPSGVHHSHMAPPGYREQMSMAPPAPGIYSSEFAYPGEVPDYHHGYDPKPWKRTMSLHYDYAGHPSARPEHAERKHPAHAPGMVPLPTQSSHNMMCAPLLPYMGQDPIVHKQHPGVGY</sequence>
<evidence type="ECO:0000313" key="1">
    <source>
        <dbReference type="EMBL" id="KAJ5532088.1"/>
    </source>
</evidence>
<gene>
    <name evidence="1" type="ORF">N7494_008640</name>
</gene>
<name>A0AAD6CND1_9EURO</name>
<evidence type="ECO:0000313" key="2">
    <source>
        <dbReference type="Proteomes" id="UP001220324"/>
    </source>
</evidence>